<feature type="signal peptide" evidence="2">
    <location>
        <begin position="1"/>
        <end position="29"/>
    </location>
</feature>
<feature type="transmembrane region" description="Helical" evidence="1">
    <location>
        <begin position="228"/>
        <end position="251"/>
    </location>
</feature>
<dbReference type="OrthoDB" id="5972099at2759"/>
<dbReference type="Proteomes" id="UP001163046">
    <property type="component" value="Unassembled WGS sequence"/>
</dbReference>
<evidence type="ECO:0000313" key="3">
    <source>
        <dbReference type="EMBL" id="KAJ7374006.1"/>
    </source>
</evidence>
<evidence type="ECO:0000256" key="1">
    <source>
        <dbReference type="SAM" id="Phobius"/>
    </source>
</evidence>
<keyword evidence="1" id="KW-0812">Transmembrane</keyword>
<keyword evidence="4" id="KW-1185">Reference proteome</keyword>
<dbReference type="InterPro" id="IPR029034">
    <property type="entry name" value="Cystine-knot_cytokine"/>
</dbReference>
<dbReference type="Gene3D" id="2.10.90.10">
    <property type="entry name" value="Cystine-knot cytokines"/>
    <property type="match status" value="1"/>
</dbReference>
<feature type="chain" id="PRO_5040778703" evidence="2">
    <location>
        <begin position="30"/>
        <end position="315"/>
    </location>
</feature>
<keyword evidence="1" id="KW-1133">Transmembrane helix</keyword>
<evidence type="ECO:0000256" key="2">
    <source>
        <dbReference type="SAM" id="SignalP"/>
    </source>
</evidence>
<dbReference type="AlphaFoldDB" id="A0A9X0CSM3"/>
<name>A0A9X0CSM3_9CNID</name>
<sequence length="315" mass="35233">MANKVYSLAKLLMVASLFVLELLDMTVSAKKAQYLHNVHCEAYETVVPVDPTGHEYYPLFVKLHRCAGSVSTVVSPNVQHCVAKTYDELNIQAFSLSAERAVTIMMKNHTSCTNACVVASPDDCDFSVQDWDDDLCACKCRYPTGPPKELACKDGFRWNNHKCRCECDRAPDHCPLDQVWSNDICGCRCETSVVDECTQRKMGIDVNCQCVDVLAFRERKGDYTRTHMFITLLIGQAVLIILLICALVHWVRKRKSAHSPLDRLDSCKTEDDVPSPYLEVAVESDSSESLEGAKDSSYNDSCTAPLSIKERVTDI</sequence>
<organism evidence="3 4">
    <name type="scientific">Desmophyllum pertusum</name>
    <dbReference type="NCBI Taxonomy" id="174260"/>
    <lineage>
        <taxon>Eukaryota</taxon>
        <taxon>Metazoa</taxon>
        <taxon>Cnidaria</taxon>
        <taxon>Anthozoa</taxon>
        <taxon>Hexacorallia</taxon>
        <taxon>Scleractinia</taxon>
        <taxon>Caryophylliina</taxon>
        <taxon>Caryophylliidae</taxon>
        <taxon>Desmophyllum</taxon>
    </lineage>
</organism>
<keyword evidence="1" id="KW-0472">Membrane</keyword>
<gene>
    <name evidence="3" type="ORF">OS493_009334</name>
</gene>
<evidence type="ECO:0000313" key="4">
    <source>
        <dbReference type="Proteomes" id="UP001163046"/>
    </source>
</evidence>
<dbReference type="SUPFAM" id="SSF57501">
    <property type="entry name" value="Cystine-knot cytokines"/>
    <property type="match status" value="1"/>
</dbReference>
<keyword evidence="2" id="KW-0732">Signal</keyword>
<comment type="caution">
    <text evidence="3">The sequence shown here is derived from an EMBL/GenBank/DDBJ whole genome shotgun (WGS) entry which is preliminary data.</text>
</comment>
<reference evidence="3" key="1">
    <citation type="submission" date="2023-01" db="EMBL/GenBank/DDBJ databases">
        <title>Genome assembly of the deep-sea coral Lophelia pertusa.</title>
        <authorList>
            <person name="Herrera S."/>
            <person name="Cordes E."/>
        </authorList>
    </citation>
    <scope>NUCLEOTIDE SEQUENCE</scope>
    <source>
        <strain evidence="3">USNM1676648</strain>
        <tissue evidence="3">Polyp</tissue>
    </source>
</reference>
<accession>A0A9X0CSM3</accession>
<protein>
    <submittedName>
        <fullName evidence="3">Uncharacterized protein</fullName>
    </submittedName>
</protein>
<dbReference type="EMBL" id="MU826829">
    <property type="protein sequence ID" value="KAJ7374006.1"/>
    <property type="molecule type" value="Genomic_DNA"/>
</dbReference>
<proteinExistence type="predicted"/>